<evidence type="ECO:0000313" key="1">
    <source>
        <dbReference type="EMBL" id="KAJ5532880.1"/>
    </source>
</evidence>
<organism evidence="1 2">
    <name type="scientific">Penicillium frequentans</name>
    <dbReference type="NCBI Taxonomy" id="3151616"/>
    <lineage>
        <taxon>Eukaryota</taxon>
        <taxon>Fungi</taxon>
        <taxon>Dikarya</taxon>
        <taxon>Ascomycota</taxon>
        <taxon>Pezizomycotina</taxon>
        <taxon>Eurotiomycetes</taxon>
        <taxon>Eurotiomycetidae</taxon>
        <taxon>Eurotiales</taxon>
        <taxon>Aspergillaceae</taxon>
        <taxon>Penicillium</taxon>
    </lineage>
</organism>
<dbReference type="AlphaFoldDB" id="A0AAD6GBJ7"/>
<proteinExistence type="predicted"/>
<evidence type="ECO:0000313" key="2">
    <source>
        <dbReference type="Proteomes" id="UP001220324"/>
    </source>
</evidence>
<sequence length="76" mass="8454">MSRSVGGRVRNIRVANTAFECFIKSVINPAVPWNVADSVHILLSGSLDFSDNDELLNHQKAAKEMDEGLWLIKEAK</sequence>
<gene>
    <name evidence="1" type="ORF">N7494_009432</name>
</gene>
<comment type="caution">
    <text evidence="1">The sequence shown here is derived from an EMBL/GenBank/DDBJ whole genome shotgun (WGS) entry which is preliminary data.</text>
</comment>
<accession>A0AAD6GBJ7</accession>
<dbReference type="Proteomes" id="UP001220324">
    <property type="component" value="Unassembled WGS sequence"/>
</dbReference>
<reference evidence="1 2" key="1">
    <citation type="journal article" date="2023" name="IMA Fungus">
        <title>Comparative genomic study of the Penicillium genus elucidates a diverse pangenome and 15 lateral gene transfer events.</title>
        <authorList>
            <person name="Petersen C."/>
            <person name="Sorensen T."/>
            <person name="Nielsen M.R."/>
            <person name="Sondergaard T.E."/>
            <person name="Sorensen J.L."/>
            <person name="Fitzpatrick D.A."/>
            <person name="Frisvad J.C."/>
            <person name="Nielsen K.L."/>
        </authorList>
    </citation>
    <scope>NUCLEOTIDE SEQUENCE [LARGE SCALE GENOMIC DNA]</scope>
    <source>
        <strain evidence="1 2">IBT 35679</strain>
    </source>
</reference>
<name>A0AAD6GBJ7_9EURO</name>
<keyword evidence="2" id="KW-1185">Reference proteome</keyword>
<dbReference type="EMBL" id="JAQIZZ010000007">
    <property type="protein sequence ID" value="KAJ5532880.1"/>
    <property type="molecule type" value="Genomic_DNA"/>
</dbReference>
<protein>
    <submittedName>
        <fullName evidence="1">Uncharacterized protein</fullName>
    </submittedName>
</protein>